<name>A0A9P0JSR5_ACAOB</name>
<keyword evidence="3" id="KW-1185">Reference proteome</keyword>
<gene>
    <name evidence="2" type="ORF">ACAOBT_LOCUS1906</name>
</gene>
<sequence>MASPVGRLYSAASAGNMDNAIQRKGINSGILSRKPLLDRPVNSKSPSVTGPMNKPASIGKQNISKLSFPSMTKQHSQVHLKEDEEDLNAEQFNFSFEEVEGNYRIEETMIPTTVFLTTVIFSKNIEVFFLMFLA</sequence>
<evidence type="ECO:0000256" key="1">
    <source>
        <dbReference type="SAM" id="MobiDB-lite"/>
    </source>
</evidence>
<dbReference type="AlphaFoldDB" id="A0A9P0JSR5"/>
<dbReference type="Proteomes" id="UP001152888">
    <property type="component" value="Unassembled WGS sequence"/>
</dbReference>
<evidence type="ECO:0000313" key="3">
    <source>
        <dbReference type="Proteomes" id="UP001152888"/>
    </source>
</evidence>
<dbReference type="EMBL" id="CAKOFQ010006669">
    <property type="protein sequence ID" value="CAH1957131.1"/>
    <property type="molecule type" value="Genomic_DNA"/>
</dbReference>
<reference evidence="2" key="1">
    <citation type="submission" date="2022-03" db="EMBL/GenBank/DDBJ databases">
        <authorList>
            <person name="Sayadi A."/>
        </authorList>
    </citation>
    <scope>NUCLEOTIDE SEQUENCE</scope>
</reference>
<evidence type="ECO:0000313" key="2">
    <source>
        <dbReference type="EMBL" id="CAH1957131.1"/>
    </source>
</evidence>
<accession>A0A9P0JSR5</accession>
<proteinExistence type="predicted"/>
<protein>
    <submittedName>
        <fullName evidence="2">Uncharacterized protein</fullName>
    </submittedName>
</protein>
<organism evidence="2 3">
    <name type="scientific">Acanthoscelides obtectus</name>
    <name type="common">Bean weevil</name>
    <name type="synonym">Bruchus obtectus</name>
    <dbReference type="NCBI Taxonomy" id="200917"/>
    <lineage>
        <taxon>Eukaryota</taxon>
        <taxon>Metazoa</taxon>
        <taxon>Ecdysozoa</taxon>
        <taxon>Arthropoda</taxon>
        <taxon>Hexapoda</taxon>
        <taxon>Insecta</taxon>
        <taxon>Pterygota</taxon>
        <taxon>Neoptera</taxon>
        <taxon>Endopterygota</taxon>
        <taxon>Coleoptera</taxon>
        <taxon>Polyphaga</taxon>
        <taxon>Cucujiformia</taxon>
        <taxon>Chrysomeloidea</taxon>
        <taxon>Chrysomelidae</taxon>
        <taxon>Bruchinae</taxon>
        <taxon>Bruchini</taxon>
        <taxon>Acanthoscelides</taxon>
    </lineage>
</organism>
<dbReference type="OrthoDB" id="6763656at2759"/>
<feature type="region of interest" description="Disordered" evidence="1">
    <location>
        <begin position="31"/>
        <end position="59"/>
    </location>
</feature>
<comment type="caution">
    <text evidence="2">The sequence shown here is derived from an EMBL/GenBank/DDBJ whole genome shotgun (WGS) entry which is preliminary data.</text>
</comment>